<dbReference type="Proteomes" id="UP001165190">
    <property type="component" value="Unassembled WGS sequence"/>
</dbReference>
<dbReference type="Gene3D" id="3.10.450.10">
    <property type="match status" value="1"/>
</dbReference>
<keyword evidence="3" id="KW-0732">Signal</keyword>
<evidence type="ECO:0000256" key="1">
    <source>
        <dbReference type="ARBA" id="ARBA00022690"/>
    </source>
</evidence>
<dbReference type="InterPro" id="IPR046350">
    <property type="entry name" value="Cystatin_sf"/>
</dbReference>
<dbReference type="OrthoDB" id="1503869at2759"/>
<dbReference type="GO" id="GO:0004869">
    <property type="term" value="F:cysteine-type endopeptidase inhibitor activity"/>
    <property type="evidence" value="ECO:0007669"/>
    <property type="project" value="UniProtKB-KW"/>
</dbReference>
<dbReference type="CDD" id="cd00042">
    <property type="entry name" value="CY"/>
    <property type="match status" value="1"/>
</dbReference>
<sequence length="117" mass="13053">MQQFQQFLILLLPLLFVPSVISYGPNGLGIVEWKPITNTRDTAMIEAAEFAVDGYNRRANAGLTLLAVVSGETLVLSGTNYQLVLKVTDGRSATYYWTHVVERAGQKKLYSFLRLDV</sequence>
<dbReference type="AlphaFoldDB" id="A0A9W7HII2"/>
<evidence type="ECO:0000256" key="3">
    <source>
        <dbReference type="SAM" id="SignalP"/>
    </source>
</evidence>
<name>A0A9W7HII2_HIBTR</name>
<dbReference type="InterPro" id="IPR000010">
    <property type="entry name" value="Cystatin_dom"/>
</dbReference>
<dbReference type="PANTHER" id="PTHR47364:SF2">
    <property type="entry name" value="CYSTEINE PROTEINASE INHIBITOR 5"/>
    <property type="match status" value="1"/>
</dbReference>
<feature type="signal peptide" evidence="3">
    <location>
        <begin position="1"/>
        <end position="22"/>
    </location>
</feature>
<evidence type="ECO:0000313" key="6">
    <source>
        <dbReference type="Proteomes" id="UP001165190"/>
    </source>
</evidence>
<accession>A0A9W7HII2</accession>
<proteinExistence type="predicted"/>
<dbReference type="EMBL" id="BSYR01000014">
    <property type="protein sequence ID" value="GMI77487.1"/>
    <property type="molecule type" value="Genomic_DNA"/>
</dbReference>
<evidence type="ECO:0000256" key="2">
    <source>
        <dbReference type="ARBA" id="ARBA00022704"/>
    </source>
</evidence>
<organism evidence="5 6">
    <name type="scientific">Hibiscus trionum</name>
    <name type="common">Flower of an hour</name>
    <dbReference type="NCBI Taxonomy" id="183268"/>
    <lineage>
        <taxon>Eukaryota</taxon>
        <taxon>Viridiplantae</taxon>
        <taxon>Streptophyta</taxon>
        <taxon>Embryophyta</taxon>
        <taxon>Tracheophyta</taxon>
        <taxon>Spermatophyta</taxon>
        <taxon>Magnoliopsida</taxon>
        <taxon>eudicotyledons</taxon>
        <taxon>Gunneridae</taxon>
        <taxon>Pentapetalae</taxon>
        <taxon>rosids</taxon>
        <taxon>malvids</taxon>
        <taxon>Malvales</taxon>
        <taxon>Malvaceae</taxon>
        <taxon>Malvoideae</taxon>
        <taxon>Hibiscus</taxon>
    </lineage>
</organism>
<reference evidence="5" key="1">
    <citation type="submission" date="2023-05" db="EMBL/GenBank/DDBJ databases">
        <title>Genome and transcriptome analyses reveal genes involved in the formation of fine ridges on petal epidermal cells in Hibiscus trionum.</title>
        <authorList>
            <person name="Koshimizu S."/>
            <person name="Masuda S."/>
            <person name="Ishii T."/>
            <person name="Shirasu K."/>
            <person name="Hoshino A."/>
            <person name="Arita M."/>
        </authorList>
    </citation>
    <scope>NUCLEOTIDE SEQUENCE</scope>
    <source>
        <strain evidence="5">Hamamatsu line</strain>
    </source>
</reference>
<evidence type="ECO:0000259" key="4">
    <source>
        <dbReference type="Pfam" id="PF16845"/>
    </source>
</evidence>
<evidence type="ECO:0000313" key="5">
    <source>
        <dbReference type="EMBL" id="GMI77487.1"/>
    </source>
</evidence>
<gene>
    <name evidence="5" type="ORF">HRI_001418000</name>
</gene>
<dbReference type="Pfam" id="PF16845">
    <property type="entry name" value="SQAPI"/>
    <property type="match status" value="1"/>
</dbReference>
<dbReference type="SUPFAM" id="SSF54403">
    <property type="entry name" value="Cystatin/monellin"/>
    <property type="match status" value="1"/>
</dbReference>
<keyword evidence="6" id="KW-1185">Reference proteome</keyword>
<feature type="chain" id="PRO_5040786621" description="Cystatin domain-containing protein" evidence="3">
    <location>
        <begin position="23"/>
        <end position="117"/>
    </location>
</feature>
<comment type="caution">
    <text evidence="5">The sequence shown here is derived from an EMBL/GenBank/DDBJ whole genome shotgun (WGS) entry which is preliminary data.</text>
</comment>
<dbReference type="PANTHER" id="PTHR47364">
    <property type="entry name" value="CYSTEINE PROTEINASE INHIBITOR 5"/>
    <property type="match status" value="1"/>
</dbReference>
<keyword evidence="1" id="KW-0646">Protease inhibitor</keyword>
<feature type="domain" description="Cystatin" evidence="4">
    <location>
        <begin position="36"/>
        <end position="113"/>
    </location>
</feature>
<keyword evidence="2" id="KW-0789">Thiol protease inhibitor</keyword>
<protein>
    <recommendedName>
        <fullName evidence="4">Cystatin domain-containing protein</fullName>
    </recommendedName>
</protein>